<dbReference type="InterPro" id="IPR050675">
    <property type="entry name" value="OAF3"/>
</dbReference>
<evidence type="ECO:0000256" key="4">
    <source>
        <dbReference type="ARBA" id="ARBA00023242"/>
    </source>
</evidence>
<proteinExistence type="predicted"/>
<dbReference type="InterPro" id="IPR001138">
    <property type="entry name" value="Zn2Cys6_DnaBD"/>
</dbReference>
<evidence type="ECO:0000259" key="5">
    <source>
        <dbReference type="PROSITE" id="PS50048"/>
    </source>
</evidence>
<dbReference type="SUPFAM" id="SSF57701">
    <property type="entry name" value="Zn2/Cys6 DNA-binding domain"/>
    <property type="match status" value="1"/>
</dbReference>
<feature type="domain" description="Zn(2)-C6 fungal-type" evidence="5">
    <location>
        <begin position="48"/>
        <end position="78"/>
    </location>
</feature>
<evidence type="ECO:0000313" key="7">
    <source>
        <dbReference type="Proteomes" id="UP000799537"/>
    </source>
</evidence>
<dbReference type="CDD" id="cd00067">
    <property type="entry name" value="GAL4"/>
    <property type="match status" value="1"/>
</dbReference>
<dbReference type="EMBL" id="ML993619">
    <property type="protein sequence ID" value="KAF2161354.1"/>
    <property type="molecule type" value="Genomic_DNA"/>
</dbReference>
<evidence type="ECO:0000256" key="1">
    <source>
        <dbReference type="ARBA" id="ARBA00023015"/>
    </source>
</evidence>
<keyword evidence="4" id="KW-0539">Nucleus</keyword>
<gene>
    <name evidence="6" type="ORF">M409DRAFT_59072</name>
</gene>
<name>A0A6A6C2M0_ZASCE</name>
<dbReference type="Pfam" id="PF00172">
    <property type="entry name" value="Zn_clus"/>
    <property type="match status" value="1"/>
</dbReference>
<dbReference type="GO" id="GO:0005634">
    <property type="term" value="C:nucleus"/>
    <property type="evidence" value="ECO:0007669"/>
    <property type="project" value="TreeGrafter"/>
</dbReference>
<sequence length="373" mass="40160">MEIISTTSSQRHLWQMTARNWTRATASVAISAQGAFFTPIKSPGRRKACRQCARSKLRCDLSRPRCGSCQDRSISCEFLGLSRSISSRAIDSASSSSTSTTTDQSFVHSIQSFATQRQRELTSSIPATIGCGSETTHVVHLTIRILRSWARQVAIYRLEQLPPMIHSVQLEHGTPWPLRNCCLLAAMWADSGDEGGELVSDCVLREIERLLTECFTVCKLRKAYVIGGCTISALPANHSAVWPRSQPCPSSISGCEADHECLGGENAACRNESMSSRGTEQSCAFVVGMVDSVGEATNIACIESTRMGMVATSRVPRALMPRTWSTPCAVRQTHLAGAQRASMGAALSSLAPGLGGRTLRAIGAIYRPSSGAS</sequence>
<keyword evidence="7" id="KW-1185">Reference proteome</keyword>
<evidence type="ECO:0000256" key="3">
    <source>
        <dbReference type="ARBA" id="ARBA00023163"/>
    </source>
</evidence>
<dbReference type="GO" id="GO:0000978">
    <property type="term" value="F:RNA polymerase II cis-regulatory region sequence-specific DNA binding"/>
    <property type="evidence" value="ECO:0007669"/>
    <property type="project" value="TreeGrafter"/>
</dbReference>
<protein>
    <recommendedName>
        <fullName evidence="5">Zn(2)-C6 fungal-type domain-containing protein</fullName>
    </recommendedName>
</protein>
<evidence type="ECO:0000313" key="6">
    <source>
        <dbReference type="EMBL" id="KAF2161354.1"/>
    </source>
</evidence>
<reference evidence="6" key="1">
    <citation type="journal article" date="2020" name="Stud. Mycol.">
        <title>101 Dothideomycetes genomes: a test case for predicting lifestyles and emergence of pathogens.</title>
        <authorList>
            <person name="Haridas S."/>
            <person name="Albert R."/>
            <person name="Binder M."/>
            <person name="Bloem J."/>
            <person name="Labutti K."/>
            <person name="Salamov A."/>
            <person name="Andreopoulos B."/>
            <person name="Baker S."/>
            <person name="Barry K."/>
            <person name="Bills G."/>
            <person name="Bluhm B."/>
            <person name="Cannon C."/>
            <person name="Castanera R."/>
            <person name="Culley D."/>
            <person name="Daum C."/>
            <person name="Ezra D."/>
            <person name="Gonzalez J."/>
            <person name="Henrissat B."/>
            <person name="Kuo A."/>
            <person name="Liang C."/>
            <person name="Lipzen A."/>
            <person name="Lutzoni F."/>
            <person name="Magnuson J."/>
            <person name="Mondo S."/>
            <person name="Nolan M."/>
            <person name="Ohm R."/>
            <person name="Pangilinan J."/>
            <person name="Park H.-J."/>
            <person name="Ramirez L."/>
            <person name="Alfaro M."/>
            <person name="Sun H."/>
            <person name="Tritt A."/>
            <person name="Yoshinaga Y."/>
            <person name="Zwiers L.-H."/>
            <person name="Turgeon B."/>
            <person name="Goodwin S."/>
            <person name="Spatafora J."/>
            <person name="Crous P."/>
            <person name="Grigoriev I."/>
        </authorList>
    </citation>
    <scope>NUCLEOTIDE SEQUENCE</scope>
    <source>
        <strain evidence="6">ATCC 36951</strain>
    </source>
</reference>
<keyword evidence="1" id="KW-0805">Transcription regulation</keyword>
<evidence type="ECO:0000256" key="2">
    <source>
        <dbReference type="ARBA" id="ARBA00023125"/>
    </source>
</evidence>
<dbReference type="Gene3D" id="4.10.240.10">
    <property type="entry name" value="Zn(2)-C6 fungal-type DNA-binding domain"/>
    <property type="match status" value="1"/>
</dbReference>
<dbReference type="AlphaFoldDB" id="A0A6A6C2M0"/>
<organism evidence="6 7">
    <name type="scientific">Zasmidium cellare ATCC 36951</name>
    <dbReference type="NCBI Taxonomy" id="1080233"/>
    <lineage>
        <taxon>Eukaryota</taxon>
        <taxon>Fungi</taxon>
        <taxon>Dikarya</taxon>
        <taxon>Ascomycota</taxon>
        <taxon>Pezizomycotina</taxon>
        <taxon>Dothideomycetes</taxon>
        <taxon>Dothideomycetidae</taxon>
        <taxon>Mycosphaerellales</taxon>
        <taxon>Mycosphaerellaceae</taxon>
        <taxon>Zasmidium</taxon>
    </lineage>
</organism>
<dbReference type="InterPro" id="IPR036864">
    <property type="entry name" value="Zn2-C6_fun-type_DNA-bd_sf"/>
</dbReference>
<dbReference type="GeneID" id="54567362"/>
<dbReference type="GO" id="GO:0000981">
    <property type="term" value="F:DNA-binding transcription factor activity, RNA polymerase II-specific"/>
    <property type="evidence" value="ECO:0007669"/>
    <property type="project" value="InterPro"/>
</dbReference>
<dbReference type="GO" id="GO:0045944">
    <property type="term" value="P:positive regulation of transcription by RNA polymerase II"/>
    <property type="evidence" value="ECO:0007669"/>
    <property type="project" value="TreeGrafter"/>
</dbReference>
<dbReference type="OrthoDB" id="2441642at2759"/>
<dbReference type="PANTHER" id="PTHR31069">
    <property type="entry name" value="OLEATE-ACTIVATED TRANSCRIPTION FACTOR 1-RELATED"/>
    <property type="match status" value="1"/>
</dbReference>
<dbReference type="PANTHER" id="PTHR31069:SF12">
    <property type="entry name" value="TRANSCRIPTION FACTOR DOMAIN-CONTAINING PROTEIN"/>
    <property type="match status" value="1"/>
</dbReference>
<keyword evidence="3" id="KW-0804">Transcription</keyword>
<dbReference type="Proteomes" id="UP000799537">
    <property type="component" value="Unassembled WGS sequence"/>
</dbReference>
<accession>A0A6A6C2M0</accession>
<dbReference type="GO" id="GO:0008270">
    <property type="term" value="F:zinc ion binding"/>
    <property type="evidence" value="ECO:0007669"/>
    <property type="project" value="InterPro"/>
</dbReference>
<dbReference type="PROSITE" id="PS50048">
    <property type="entry name" value="ZN2_CY6_FUNGAL_2"/>
    <property type="match status" value="1"/>
</dbReference>
<keyword evidence="2" id="KW-0238">DNA-binding</keyword>
<dbReference type="RefSeq" id="XP_033662243.1">
    <property type="nucleotide sequence ID" value="XM_033814090.1"/>
</dbReference>
<dbReference type="PROSITE" id="PS00463">
    <property type="entry name" value="ZN2_CY6_FUNGAL_1"/>
    <property type="match status" value="1"/>
</dbReference>
<dbReference type="SMART" id="SM00066">
    <property type="entry name" value="GAL4"/>
    <property type="match status" value="1"/>
</dbReference>